<evidence type="ECO:0000256" key="7">
    <source>
        <dbReference type="ARBA" id="ARBA00022989"/>
    </source>
</evidence>
<dbReference type="CDD" id="cd06261">
    <property type="entry name" value="TM_PBP2"/>
    <property type="match status" value="1"/>
</dbReference>
<dbReference type="NCBIfam" id="TIGR00974">
    <property type="entry name" value="3a0107s02c"/>
    <property type="match status" value="1"/>
</dbReference>
<dbReference type="KEGG" id="marq:MARGE09_P1475"/>
<evidence type="ECO:0000256" key="1">
    <source>
        <dbReference type="ARBA" id="ARBA00004651"/>
    </source>
</evidence>
<feature type="transmembrane region" description="Helical" evidence="9">
    <location>
        <begin position="324"/>
        <end position="344"/>
    </location>
</feature>
<feature type="transmembrane region" description="Helical" evidence="9">
    <location>
        <begin position="29"/>
        <end position="50"/>
    </location>
</feature>
<dbReference type="SUPFAM" id="SSF161098">
    <property type="entry name" value="MetI-like"/>
    <property type="match status" value="1"/>
</dbReference>
<dbReference type="InterPro" id="IPR024573">
    <property type="entry name" value="DUF3333"/>
</dbReference>
<dbReference type="Pfam" id="PF00528">
    <property type="entry name" value="BPD_transp_1"/>
    <property type="match status" value="1"/>
</dbReference>
<keyword evidence="4" id="KW-0813">Transport</keyword>
<name>A0AAN1WGQ7_9GAMM</name>
<dbReference type="RefSeq" id="WP_236986746.1">
    <property type="nucleotide sequence ID" value="NZ_AP023086.1"/>
</dbReference>
<comment type="similarity">
    <text evidence="2 9">Belongs to the binding-protein-dependent transport system permease family. CysTW subfamily.</text>
</comment>
<gene>
    <name evidence="11" type="ORF">MARGE09_P1475</name>
</gene>
<dbReference type="GO" id="GO:0005886">
    <property type="term" value="C:plasma membrane"/>
    <property type="evidence" value="ECO:0007669"/>
    <property type="project" value="UniProtKB-SubCell"/>
</dbReference>
<dbReference type="EMBL" id="AP023086">
    <property type="protein sequence ID" value="BCD97274.1"/>
    <property type="molecule type" value="Genomic_DNA"/>
</dbReference>
<feature type="transmembrane region" description="Helical" evidence="9">
    <location>
        <begin position="398"/>
        <end position="419"/>
    </location>
</feature>
<dbReference type="InterPro" id="IPR005672">
    <property type="entry name" value="Phosphate_PstA"/>
</dbReference>
<keyword evidence="8 9" id="KW-0472">Membrane</keyword>
<dbReference type="Pfam" id="PF11812">
    <property type="entry name" value="DUF3333"/>
    <property type="match status" value="1"/>
</dbReference>
<dbReference type="PROSITE" id="PS50928">
    <property type="entry name" value="ABC_TM1"/>
    <property type="match status" value="1"/>
</dbReference>
<evidence type="ECO:0000259" key="10">
    <source>
        <dbReference type="PROSITE" id="PS50928"/>
    </source>
</evidence>
<feature type="transmembrane region" description="Helical" evidence="9">
    <location>
        <begin position="281"/>
        <end position="304"/>
    </location>
</feature>
<dbReference type="PANTHER" id="PTHR43470:SF5">
    <property type="entry name" value="PHOSPHATE TRANSPORT SYSTEM PERMEASE PROTEIN PSTA"/>
    <property type="match status" value="1"/>
</dbReference>
<evidence type="ECO:0000256" key="9">
    <source>
        <dbReference type="RuleBase" id="RU363043"/>
    </source>
</evidence>
<keyword evidence="7 9" id="KW-1133">Transmembrane helix</keyword>
<evidence type="ECO:0000256" key="6">
    <source>
        <dbReference type="ARBA" id="ARBA00022692"/>
    </source>
</evidence>
<dbReference type="GO" id="GO:0005315">
    <property type="term" value="F:phosphate transmembrane transporter activity"/>
    <property type="evidence" value="ECO:0007669"/>
    <property type="project" value="InterPro"/>
</dbReference>
<dbReference type="Gene3D" id="1.10.3720.10">
    <property type="entry name" value="MetI-like"/>
    <property type="match status" value="1"/>
</dbReference>
<evidence type="ECO:0000256" key="5">
    <source>
        <dbReference type="ARBA" id="ARBA00022475"/>
    </source>
</evidence>
<dbReference type="Proteomes" id="UP001320119">
    <property type="component" value="Chromosome"/>
</dbReference>
<feature type="transmembrane region" description="Helical" evidence="9">
    <location>
        <begin position="254"/>
        <end position="274"/>
    </location>
</feature>
<evidence type="ECO:0000256" key="2">
    <source>
        <dbReference type="ARBA" id="ARBA00007069"/>
    </source>
</evidence>
<dbReference type="PANTHER" id="PTHR43470">
    <property type="entry name" value="PHOSPHATE TRANSPORT SYSTEM PERMEASE PROTEIN PSTA-RELATED"/>
    <property type="match status" value="1"/>
</dbReference>
<dbReference type="InterPro" id="IPR000515">
    <property type="entry name" value="MetI-like"/>
</dbReference>
<sequence length="427" mass="46667">MTKPSSTKQAELVQKSLAKRYAAEKRFKAFGIASISFGLGALLVLFVEIFGGGMGGFRQTEMALEIEFDADTLEVYDATNPDEILAGNYSGLIKAALKKRFPDVTNRREKRALYSMVSVGANYQLRDLLATDPDLLNSTQRLWVLADDDIDTYYKSLSGEPYAERMTEQQLKWVQSFVDSGDIKTVFNTRFFTDGDSSEPEMAGIRGAVLGSLLTLLVTLALSFPVGVAAAIYLEEYAPSNRLTDFVEVNINNLAAVPSIIFGLLGLAIFINVFEMPRSIPLVGGMVLTLMTLPTIIISSRAAIKAVPPSIREAALGIGASKMQMILHHVLPLAMPGMLTGAIIGMAQALGETAPLLMIGMVAFIMDIPGSVTDPATVMPVQIFLWSDSPERAFVEKTSAAIMVLLMFLMFMNALAVLLRKRLERRW</sequence>
<proteinExistence type="inferred from homology"/>
<evidence type="ECO:0000313" key="12">
    <source>
        <dbReference type="Proteomes" id="UP001320119"/>
    </source>
</evidence>
<comment type="subcellular location">
    <subcellularLocation>
        <location evidence="9">Cell inner membrane</location>
        <topology evidence="9">Multi-pass membrane protein</topology>
    </subcellularLocation>
    <subcellularLocation>
        <location evidence="1">Cell membrane</location>
        <topology evidence="1">Multi-pass membrane protein</topology>
    </subcellularLocation>
</comment>
<reference evidence="11 12" key="1">
    <citation type="journal article" date="2022" name="IScience">
        <title>An ultrasensitive nanofiber-based assay for enzymatic hydrolysis and deep-sea microbial degradation of cellulose.</title>
        <authorList>
            <person name="Tsudome M."/>
            <person name="Tachioka M."/>
            <person name="Miyazaki M."/>
            <person name="Uchimura K."/>
            <person name="Tsuda M."/>
            <person name="Takaki Y."/>
            <person name="Deguchi S."/>
        </authorList>
    </citation>
    <scope>NUCLEOTIDE SEQUENCE [LARGE SCALE GENOMIC DNA]</scope>
    <source>
        <strain evidence="11 12">GE09</strain>
    </source>
</reference>
<keyword evidence="12" id="KW-1185">Reference proteome</keyword>
<keyword evidence="5 9" id="KW-1003">Cell membrane</keyword>
<evidence type="ECO:0000313" key="11">
    <source>
        <dbReference type="EMBL" id="BCD97274.1"/>
    </source>
</evidence>
<protein>
    <recommendedName>
        <fullName evidence="3 9">Phosphate transport system permease protein PstA</fullName>
    </recommendedName>
</protein>
<dbReference type="InterPro" id="IPR035906">
    <property type="entry name" value="MetI-like_sf"/>
</dbReference>
<evidence type="ECO:0000256" key="3">
    <source>
        <dbReference type="ARBA" id="ARBA00016864"/>
    </source>
</evidence>
<feature type="transmembrane region" description="Helical" evidence="9">
    <location>
        <begin position="208"/>
        <end position="234"/>
    </location>
</feature>
<accession>A0AAN1WGQ7</accession>
<dbReference type="AlphaFoldDB" id="A0AAN1WGQ7"/>
<keyword evidence="6 9" id="KW-0812">Transmembrane</keyword>
<dbReference type="GO" id="GO:0035435">
    <property type="term" value="P:phosphate ion transmembrane transport"/>
    <property type="evidence" value="ECO:0007669"/>
    <property type="project" value="InterPro"/>
</dbReference>
<feature type="domain" description="ABC transmembrane type-1" evidence="10">
    <location>
        <begin position="209"/>
        <end position="416"/>
    </location>
</feature>
<organism evidence="11 12">
    <name type="scientific">Marinagarivorans cellulosilyticus</name>
    <dbReference type="NCBI Taxonomy" id="2721545"/>
    <lineage>
        <taxon>Bacteria</taxon>
        <taxon>Pseudomonadati</taxon>
        <taxon>Pseudomonadota</taxon>
        <taxon>Gammaproteobacteria</taxon>
        <taxon>Cellvibrionales</taxon>
        <taxon>Cellvibrionaceae</taxon>
        <taxon>Marinagarivorans</taxon>
    </lineage>
</organism>
<evidence type="ECO:0000256" key="8">
    <source>
        <dbReference type="ARBA" id="ARBA00023136"/>
    </source>
</evidence>
<evidence type="ECO:0000256" key="4">
    <source>
        <dbReference type="ARBA" id="ARBA00022448"/>
    </source>
</evidence>